<reference evidence="1 2" key="1">
    <citation type="submission" date="2012-11" db="EMBL/GenBank/DDBJ databases">
        <title>Whole genome sequence of Acidocella aminolytica 101 = DSM 11237.</title>
        <authorList>
            <person name="Azuma Y."/>
            <person name="Higashiura N."/>
            <person name="Hirakawa H."/>
            <person name="Matsushita K."/>
        </authorList>
    </citation>
    <scope>NUCLEOTIDE SEQUENCE [LARGE SCALE GENOMIC DNA]</scope>
    <source>
        <strain evidence="2">101 / DSM 11237</strain>
    </source>
</reference>
<dbReference type="EMBL" id="BANC01000043">
    <property type="protein sequence ID" value="GAN80300.1"/>
    <property type="molecule type" value="Genomic_DNA"/>
</dbReference>
<sequence>MPAPLPRLFLPGCYLQAVKRPGATHARRQLLTDDAMTCLLLAATARPTSLRLLIGPLCLFRGFWALYELFDWDNDRCAARLEAERVLSLGFTAVPHCFPVQAPALLAQSAFLARWDTWRALSGAKWLSRAAKRTDSPASSSRQR</sequence>
<proteinExistence type="predicted"/>
<dbReference type="OrthoDB" id="465874at2"/>
<comment type="caution">
    <text evidence="1">The sequence shown here is derived from an EMBL/GenBank/DDBJ whole genome shotgun (WGS) entry which is preliminary data.</text>
</comment>
<evidence type="ECO:0000313" key="1">
    <source>
        <dbReference type="EMBL" id="GAN80300.1"/>
    </source>
</evidence>
<name>A0A0D6PEX6_9PROT</name>
<organism evidence="1 2">
    <name type="scientific">Acidocella aminolytica 101 = DSM 11237</name>
    <dbReference type="NCBI Taxonomy" id="1120923"/>
    <lineage>
        <taxon>Bacteria</taxon>
        <taxon>Pseudomonadati</taxon>
        <taxon>Pseudomonadota</taxon>
        <taxon>Alphaproteobacteria</taxon>
        <taxon>Acetobacterales</taxon>
        <taxon>Acidocellaceae</taxon>
        <taxon>Acidocella</taxon>
    </lineage>
</organism>
<accession>A0A0D6PEX6</accession>
<protein>
    <submittedName>
        <fullName evidence="1">Uncharacterized protein</fullName>
    </submittedName>
</protein>
<gene>
    <name evidence="1" type="ORF">Aam_044_003</name>
</gene>
<evidence type="ECO:0000313" key="2">
    <source>
        <dbReference type="Proteomes" id="UP000032668"/>
    </source>
</evidence>
<keyword evidence="2" id="KW-1185">Reference proteome</keyword>
<dbReference type="Proteomes" id="UP000032668">
    <property type="component" value="Unassembled WGS sequence"/>
</dbReference>
<dbReference type="RefSeq" id="WP_048878720.1">
    <property type="nucleotide sequence ID" value="NZ_BANC01000043.1"/>
</dbReference>
<dbReference type="AlphaFoldDB" id="A0A0D6PEX6"/>
<dbReference type="STRING" id="1120923.SAMN02746095_03465"/>